<dbReference type="InterPro" id="IPR010730">
    <property type="entry name" value="HET"/>
</dbReference>
<accession>A0AA39WSR2</accession>
<reference evidence="3" key="1">
    <citation type="submission" date="2023-06" db="EMBL/GenBank/DDBJ databases">
        <title>Genome-scale phylogeny and comparative genomics of the fungal order Sordariales.</title>
        <authorList>
            <consortium name="Lawrence Berkeley National Laboratory"/>
            <person name="Hensen N."/>
            <person name="Bonometti L."/>
            <person name="Westerberg I."/>
            <person name="Brannstrom I.O."/>
            <person name="Guillou S."/>
            <person name="Cros-Aarteil S."/>
            <person name="Calhoun S."/>
            <person name="Haridas S."/>
            <person name="Kuo A."/>
            <person name="Mondo S."/>
            <person name="Pangilinan J."/>
            <person name="Riley R."/>
            <person name="Labutti K."/>
            <person name="Andreopoulos B."/>
            <person name="Lipzen A."/>
            <person name="Chen C."/>
            <person name="Yanf M."/>
            <person name="Daum C."/>
            <person name="Ng V."/>
            <person name="Clum A."/>
            <person name="Steindorff A."/>
            <person name="Ohm R."/>
            <person name="Martin F."/>
            <person name="Silar P."/>
            <person name="Natvig D."/>
            <person name="Lalanne C."/>
            <person name="Gautier V."/>
            <person name="Ament-Velasquez S.L."/>
            <person name="Kruys A."/>
            <person name="Hutchinson M.I."/>
            <person name="Powell A.J."/>
            <person name="Barry K."/>
            <person name="Miller A.N."/>
            <person name="Grigoriev I.V."/>
            <person name="Debuchy R."/>
            <person name="Gladieux P."/>
            <person name="Thoren M.H."/>
            <person name="Johannesson H."/>
        </authorList>
    </citation>
    <scope>NUCLEOTIDE SEQUENCE</scope>
    <source>
        <strain evidence="3">CBS 606.72</strain>
    </source>
</reference>
<proteinExistence type="predicted"/>
<name>A0AA39WSR2_9PEZI</name>
<feature type="domain" description="Heterokaryon incompatibility" evidence="1">
    <location>
        <begin position="22"/>
        <end position="167"/>
    </location>
</feature>
<organism evidence="3 4">
    <name type="scientific">Immersiella caudata</name>
    <dbReference type="NCBI Taxonomy" id="314043"/>
    <lineage>
        <taxon>Eukaryota</taxon>
        <taxon>Fungi</taxon>
        <taxon>Dikarya</taxon>
        <taxon>Ascomycota</taxon>
        <taxon>Pezizomycotina</taxon>
        <taxon>Sordariomycetes</taxon>
        <taxon>Sordariomycetidae</taxon>
        <taxon>Sordariales</taxon>
        <taxon>Lasiosphaeriaceae</taxon>
        <taxon>Immersiella</taxon>
    </lineage>
</organism>
<gene>
    <name evidence="3" type="ORF">B0T14DRAFT_604413</name>
</gene>
<evidence type="ECO:0000259" key="1">
    <source>
        <dbReference type="Pfam" id="PF06985"/>
    </source>
</evidence>
<keyword evidence="4" id="KW-1185">Reference proteome</keyword>
<dbReference type="PANTHER" id="PTHR10622">
    <property type="entry name" value="HET DOMAIN-CONTAINING PROTEIN"/>
    <property type="match status" value="1"/>
</dbReference>
<dbReference type="PANTHER" id="PTHR10622:SF10">
    <property type="entry name" value="HET DOMAIN-CONTAINING PROTEIN"/>
    <property type="match status" value="1"/>
</dbReference>
<protein>
    <submittedName>
        <fullName evidence="3">Heterokaryon incompatibility protein-domain-containing protein</fullName>
    </submittedName>
</protein>
<evidence type="ECO:0000313" key="4">
    <source>
        <dbReference type="Proteomes" id="UP001175000"/>
    </source>
</evidence>
<feature type="domain" description="DUF8212" evidence="2">
    <location>
        <begin position="256"/>
        <end position="284"/>
    </location>
</feature>
<dbReference type="EMBL" id="JAULSU010000004">
    <property type="protein sequence ID" value="KAK0620913.1"/>
    <property type="molecule type" value="Genomic_DNA"/>
</dbReference>
<comment type="caution">
    <text evidence="3">The sequence shown here is derived from an EMBL/GenBank/DDBJ whole genome shotgun (WGS) entry which is preliminary data.</text>
</comment>
<dbReference type="Pfam" id="PF26640">
    <property type="entry name" value="DUF8212"/>
    <property type="match status" value="1"/>
</dbReference>
<sequence length="669" mass="76543">MRLLNTKTLELHEFLDNEIPQYAILSHTWEREEVLFQDMTTIGRAKGKYGFRKLQGACRLAHSQSFEYIWIDTCCIDKTSSAELTEAINSMFTWYKKAAVCYAFLSDVGDEALSRLLHAYGPVARGWIVAGKIPMVQEDDDELSSLYDIFPGFRDSRWFTRGWTLQELLAPPVLEFYSRNWHLLGNKTDTGISTMVSEVTGVDVHILHGGDISNVSIARRMFWASRRQTTRLEDRAYSLLGLFDVNMPLIYGEGKKAFRRLQEEILRISDDQSIFAWHSQDYLEGTAVDVLATSPSDFTESGALSRQPFHRVGREPTTITSQGISCQLPLLSVARLDTTDFKPFTEVDAILDCQLGNIPGTFPTIRLRSLPSKGEQLPKDYYRVIIAEMNKFEAYTIPTLLDESDILGLDPMQLHKDPYQSILDKTYMQWNLASIVFTRRFPPSLPKKDEYAGIPWSLSLLNDDYPPDCTDFWIVPFGTSWIRHYHVNVVHTYPQEKWDALSMQLRVLPIPTHLYNIGKFRIVDGVFNVEVAHVDYNPPPEVVSKALMMEKALIVGRQAGSRRAIPRPWCRILGRSFRSKDAVSLFDSSQGTPETNEWESERSVWVEGQEQIVLEAAVQTKEISGVYYHVVTIQVKEEGTDARQYMLDNELAQESADEWLRQWAQKSLG</sequence>
<dbReference type="Proteomes" id="UP001175000">
    <property type="component" value="Unassembled WGS sequence"/>
</dbReference>
<dbReference type="InterPro" id="IPR058525">
    <property type="entry name" value="DUF8212"/>
</dbReference>
<dbReference type="AlphaFoldDB" id="A0AA39WSR2"/>
<evidence type="ECO:0000313" key="3">
    <source>
        <dbReference type="EMBL" id="KAK0620913.1"/>
    </source>
</evidence>
<dbReference type="Pfam" id="PF06985">
    <property type="entry name" value="HET"/>
    <property type="match status" value="1"/>
</dbReference>
<evidence type="ECO:0000259" key="2">
    <source>
        <dbReference type="Pfam" id="PF26640"/>
    </source>
</evidence>